<proteinExistence type="inferred from homology"/>
<dbReference type="EMBL" id="LAYZ01000004">
    <property type="protein sequence ID" value="KKK34544.1"/>
    <property type="molecule type" value="Genomic_DNA"/>
</dbReference>
<dbReference type="Pfam" id="PF13561">
    <property type="entry name" value="adh_short_C2"/>
    <property type="match status" value="1"/>
</dbReference>
<keyword evidence="5" id="KW-0560">Oxidoreductase</keyword>
<dbReference type="PRINTS" id="PR00081">
    <property type="entry name" value="GDHRDH"/>
</dbReference>
<evidence type="ECO:0000256" key="4">
    <source>
        <dbReference type="ARBA" id="ARBA00016110"/>
    </source>
</evidence>
<reference evidence="9 10" key="1">
    <citation type="submission" date="2015-04" db="EMBL/GenBank/DDBJ databases">
        <title>Taxonomic description and genome sequence of Salinicoccus sediminis sp. nov., a novel hyper halotolerant bacterium isolated from marine sediment.</title>
        <authorList>
            <person name="Mathan Kumar R."/>
            <person name="Kaur G."/>
            <person name="Kumar N."/>
            <person name="Kumar A."/>
            <person name="Singh N.K."/>
            <person name="Kaur N."/>
            <person name="Mayilraj S."/>
        </authorList>
    </citation>
    <scope>NUCLEOTIDE SEQUENCE [LARGE SCALE GENOMIC DNA]</scope>
    <source>
        <strain evidence="9 10">SV-16</strain>
    </source>
</reference>
<sequence>MAEKNKFEKIDEQIDGYTLDRQPGFEREMDPKPLYEAEYYKGSGKLKDKTAIITGGDSGIGRAVALLYAKEGADVVIAYLDEHKDAEDTKEMVEAHGVRCAIYPFDVKKKEECGALVDFTLEKFGKLNILVNHAGVQYPTTDFLDISEEQVRETFETNIYGIIFLTQAALLHLEKGDSIINTTSITAYNGSPDLMDYSATNGAITSLTRSLAGNLAEKGIRVNAVAPGPIYTPLIPASFSAEKVEHHGGTSPMGRRGQPSELGPAYVFLASRDASYMTGQVIHINGGDYMTS</sequence>
<dbReference type="Proteomes" id="UP000034287">
    <property type="component" value="Unassembled WGS sequence"/>
</dbReference>
<dbReference type="OrthoDB" id="9803333at2"/>
<dbReference type="PATRIC" id="fig|1432562.3.peg.1474"/>
<dbReference type="InterPro" id="IPR036291">
    <property type="entry name" value="NAD(P)-bd_dom_sf"/>
</dbReference>
<evidence type="ECO:0000256" key="1">
    <source>
        <dbReference type="ARBA" id="ARBA00003200"/>
    </source>
</evidence>
<comment type="catalytic activity">
    <reaction evidence="8">
        <text>(S)-acetoin + NAD(+) = diacetyl + NADH + H(+)</text>
        <dbReference type="Rhea" id="RHEA:27286"/>
        <dbReference type="ChEBI" id="CHEBI:15378"/>
        <dbReference type="ChEBI" id="CHEBI:15687"/>
        <dbReference type="ChEBI" id="CHEBI:16583"/>
        <dbReference type="ChEBI" id="CHEBI:57540"/>
        <dbReference type="ChEBI" id="CHEBI:57945"/>
        <dbReference type="EC" id="1.1.1.304"/>
    </reaction>
</comment>
<keyword evidence="10" id="KW-1185">Reference proteome</keyword>
<dbReference type="PANTHER" id="PTHR48107:SF16">
    <property type="entry name" value="NADPH-DEPENDENT ALDEHYDE REDUCTASE 1, CHLOROPLASTIC"/>
    <property type="match status" value="1"/>
</dbReference>
<comment type="caution">
    <text evidence="9">The sequence shown here is derived from an EMBL/GenBank/DDBJ whole genome shotgun (WGS) entry which is preliminary data.</text>
</comment>
<dbReference type="PRINTS" id="PR00080">
    <property type="entry name" value="SDRFAMILY"/>
</dbReference>
<organism evidence="9 10">
    <name type="scientific">Salinicoccus sediminis</name>
    <dbReference type="NCBI Taxonomy" id="1432562"/>
    <lineage>
        <taxon>Bacteria</taxon>
        <taxon>Bacillati</taxon>
        <taxon>Bacillota</taxon>
        <taxon>Bacilli</taxon>
        <taxon>Bacillales</taxon>
        <taxon>Staphylococcaceae</taxon>
        <taxon>Salinicoccus</taxon>
    </lineage>
</organism>
<accession>A0A0M2SIM7</accession>
<comment type="similarity">
    <text evidence="2">Belongs to the short-chain dehydrogenases/reductases (SDR) family.</text>
</comment>
<evidence type="ECO:0000313" key="10">
    <source>
        <dbReference type="Proteomes" id="UP000034287"/>
    </source>
</evidence>
<evidence type="ECO:0000313" key="9">
    <source>
        <dbReference type="EMBL" id="KKK34544.1"/>
    </source>
</evidence>
<dbReference type="STRING" id="1432562.WN59_07395"/>
<evidence type="ECO:0000256" key="6">
    <source>
        <dbReference type="ARBA" id="ARBA00029989"/>
    </source>
</evidence>
<dbReference type="InterPro" id="IPR002347">
    <property type="entry name" value="SDR_fam"/>
</dbReference>
<dbReference type="RefSeq" id="WP_046515133.1">
    <property type="nucleotide sequence ID" value="NZ_LAYZ01000004.1"/>
</dbReference>
<comment type="function">
    <text evidence="1">Catalyzes the irreversible reduction of 2,3-butanediol to (S)-acetoin in the presence of NADH.</text>
</comment>
<dbReference type="SUPFAM" id="SSF51735">
    <property type="entry name" value="NAD(P)-binding Rossmann-fold domains"/>
    <property type="match status" value="1"/>
</dbReference>
<protein>
    <recommendedName>
        <fullName evidence="4">Diacetyl reductase [(S)-acetoin forming]</fullName>
        <ecNumber evidence="3">1.1.1.304</ecNumber>
    </recommendedName>
    <alternativeName>
        <fullName evidence="6">Acetoin(diacetyl) reductase</fullName>
    </alternativeName>
    <alternativeName>
        <fullName evidence="7">Meso-2,3-butanediol dehydrogenase</fullName>
    </alternativeName>
</protein>
<dbReference type="GO" id="GO:0008206">
    <property type="term" value="P:bile acid metabolic process"/>
    <property type="evidence" value="ECO:0007669"/>
    <property type="project" value="UniProtKB-ARBA"/>
</dbReference>
<evidence type="ECO:0000256" key="5">
    <source>
        <dbReference type="ARBA" id="ARBA00023002"/>
    </source>
</evidence>
<evidence type="ECO:0000256" key="2">
    <source>
        <dbReference type="ARBA" id="ARBA00006484"/>
    </source>
</evidence>
<dbReference type="AlphaFoldDB" id="A0A0M2SIM7"/>
<dbReference type="PANTHER" id="PTHR48107">
    <property type="entry name" value="NADPH-DEPENDENT ALDEHYDE REDUCTASE-LIKE PROTEIN, CHLOROPLASTIC-RELATED"/>
    <property type="match status" value="1"/>
</dbReference>
<dbReference type="Gene3D" id="3.40.50.720">
    <property type="entry name" value="NAD(P)-binding Rossmann-like Domain"/>
    <property type="match status" value="1"/>
</dbReference>
<name>A0A0M2SIM7_9STAP</name>
<gene>
    <name evidence="9" type="ORF">WN59_07395</name>
</gene>
<dbReference type="EC" id="1.1.1.304" evidence="3"/>
<evidence type="ECO:0000256" key="3">
    <source>
        <dbReference type="ARBA" id="ARBA00012848"/>
    </source>
</evidence>
<evidence type="ECO:0000256" key="7">
    <source>
        <dbReference type="ARBA" id="ARBA00031758"/>
    </source>
</evidence>
<dbReference type="GO" id="GO:0052588">
    <property type="term" value="F:diacetyl reductase ((S)-acetoin forming) (NAD+) activity"/>
    <property type="evidence" value="ECO:0007669"/>
    <property type="project" value="UniProtKB-EC"/>
</dbReference>
<dbReference type="FunFam" id="3.40.50.720:FF:000084">
    <property type="entry name" value="Short-chain dehydrogenase reductase"/>
    <property type="match status" value="1"/>
</dbReference>
<evidence type="ECO:0000256" key="8">
    <source>
        <dbReference type="ARBA" id="ARBA00047315"/>
    </source>
</evidence>